<dbReference type="InterPro" id="IPR035396">
    <property type="entry name" value="Bac_rhamnosid6H"/>
</dbReference>
<dbReference type="InterPro" id="IPR012341">
    <property type="entry name" value="6hp_glycosidase-like_sf"/>
</dbReference>
<feature type="domain" description="Alpha-L-rhamnosidase six-hairpin glycosidase" evidence="5">
    <location>
        <begin position="381"/>
        <end position="724"/>
    </location>
</feature>
<protein>
    <submittedName>
        <fullName evidence="6">Beta-galactosidase-like protein</fullName>
    </submittedName>
</protein>
<comment type="caution">
    <text evidence="6">The sequence shown here is derived from an EMBL/GenBank/DDBJ whole genome shotgun (WGS) entry which is preliminary data.</text>
</comment>
<dbReference type="GO" id="GO:0004553">
    <property type="term" value="F:hydrolase activity, hydrolyzing O-glycosyl compounds"/>
    <property type="evidence" value="ECO:0007669"/>
    <property type="project" value="UniProtKB-ARBA"/>
</dbReference>
<evidence type="ECO:0000259" key="4">
    <source>
        <dbReference type="Pfam" id="PF13364"/>
    </source>
</evidence>
<dbReference type="GO" id="GO:0005975">
    <property type="term" value="P:carbohydrate metabolic process"/>
    <property type="evidence" value="ECO:0007669"/>
    <property type="project" value="InterPro"/>
</dbReference>
<accession>A0A2P8DGR1</accession>
<feature type="domain" description="Beta-galactosidase jelly roll" evidence="4">
    <location>
        <begin position="7"/>
        <end position="97"/>
    </location>
</feature>
<dbReference type="PANTHER" id="PTHR34987:SF4">
    <property type="entry name" value="ALPHA-L-RHAMNOSIDASE C-TERMINAL DOMAIN-CONTAINING PROTEIN"/>
    <property type="match status" value="1"/>
</dbReference>
<dbReference type="InterPro" id="IPR008902">
    <property type="entry name" value="Rhamnosid_concanavalin"/>
</dbReference>
<dbReference type="SUPFAM" id="SSF48208">
    <property type="entry name" value="Six-hairpin glycosidases"/>
    <property type="match status" value="1"/>
</dbReference>
<keyword evidence="2" id="KW-0326">Glycosidase</keyword>
<evidence type="ECO:0000259" key="3">
    <source>
        <dbReference type="Pfam" id="PF05592"/>
    </source>
</evidence>
<dbReference type="SUPFAM" id="SSF49785">
    <property type="entry name" value="Galactose-binding domain-like"/>
    <property type="match status" value="1"/>
</dbReference>
<dbReference type="InterPro" id="IPR008979">
    <property type="entry name" value="Galactose-bd-like_sf"/>
</dbReference>
<dbReference type="PANTHER" id="PTHR34987">
    <property type="entry name" value="C, PUTATIVE (AFU_ORTHOLOGUE AFUA_3G02880)-RELATED"/>
    <property type="match status" value="1"/>
</dbReference>
<evidence type="ECO:0000256" key="1">
    <source>
        <dbReference type="ARBA" id="ARBA00022801"/>
    </source>
</evidence>
<keyword evidence="7" id="KW-1185">Reference proteome</keyword>
<dbReference type="Proteomes" id="UP000243528">
    <property type="component" value="Unassembled WGS sequence"/>
</dbReference>
<dbReference type="Pfam" id="PF05592">
    <property type="entry name" value="Bac_rhamnosid"/>
    <property type="match status" value="1"/>
</dbReference>
<evidence type="ECO:0000259" key="5">
    <source>
        <dbReference type="Pfam" id="PF17389"/>
    </source>
</evidence>
<dbReference type="Pfam" id="PF17389">
    <property type="entry name" value="Bac_rhamnosid6H"/>
    <property type="match status" value="1"/>
</dbReference>
<dbReference type="Gene3D" id="2.60.420.10">
    <property type="entry name" value="Maltose phosphorylase, domain 3"/>
    <property type="match status" value="1"/>
</dbReference>
<proteinExistence type="predicted"/>
<sequence>MTTNHERPWTGYWVWSADDGNERNQWRRFRATFDAGDRPNGLRLRITAEFSYQAWLNGELIGEGPPASTPDYKYVDEYDLDPRSGSNTIAVLVHHLGVHPHLTRGGLLAEIVDGQGRVVSATGADWRVDTAHEYAVDTPFFHANKLRPFAHVLDTRKLGDPDWRSPEFDDTAWPAASLIGAIGSIFGPEPRPGAALPWTRLVTRDIPFPRRRIAHPVQVTTVEECTAIAHRHVPHGSAPLLSQAGVPVRATVVDGADGLTSGGPVTVQCSTDHLRGGGTIMEPCLTLDFGRVITGHVVLTVDGPAGVTVDLGYVERLIDGRFNNSIEAPFADRFVTAGGRQELRTHDWQAFRYLRLRVYDAYEPMTIDGLRAEIVEYPFERRGTFRSGDAGLDTLFEISRDTIQLCSIDAIMDTPWRESAQWVGDVAAVTLGGIYSCFGDTALAAKFLRQSAAGQMPSGVLPNVTNVVFPPHNAHLVDYSLWWVLALWEYYRYTADAEIVHELYPVAVRVLQYFAAHVDPGGLVADLSDPIFVDWAAVERRGANATVNALFSAALRTVAEMADLKGDAWTGHWARDLDDGVRTSFQKRLFDAGRGVVVDADIDGQLSETVSEQGNAAALLWDLLDDDTAASVIRTLWEKDTQPRIQAEPFFTSVVLRALARHRRYDLGLGIVRDRWVRLMVDQGATSTWEQWSTDGDRRSGAFTGFLRSLSHAWSAYPAEFLIRDLLAIRIVEPGCHRITLDPAPEMPDAEVAWPTPFGDVQATHRSGATTLRVPDGITVDVPEGADVTVLKQAAD</sequence>
<dbReference type="InterPro" id="IPR025300">
    <property type="entry name" value="BetaGal_jelly_roll_dom"/>
</dbReference>
<dbReference type="AlphaFoldDB" id="A0A2P8DGR1"/>
<dbReference type="RefSeq" id="WP_165358756.1">
    <property type="nucleotide sequence ID" value="NZ_PYGE01000026.1"/>
</dbReference>
<dbReference type="Pfam" id="PF13364">
    <property type="entry name" value="BetaGal_ABD2"/>
    <property type="match status" value="1"/>
</dbReference>
<gene>
    <name evidence="6" type="ORF">CLV30_12664</name>
</gene>
<dbReference type="Gene3D" id="2.60.120.260">
    <property type="entry name" value="Galactose-binding domain-like"/>
    <property type="match status" value="2"/>
</dbReference>
<dbReference type="InterPro" id="IPR008928">
    <property type="entry name" value="6-hairpin_glycosidase_sf"/>
</dbReference>
<dbReference type="EMBL" id="PYGE01000026">
    <property type="protein sequence ID" value="PSK96405.1"/>
    <property type="molecule type" value="Genomic_DNA"/>
</dbReference>
<keyword evidence="1" id="KW-0378">Hydrolase</keyword>
<dbReference type="Gene3D" id="1.50.10.10">
    <property type="match status" value="1"/>
</dbReference>
<evidence type="ECO:0000313" key="7">
    <source>
        <dbReference type="Proteomes" id="UP000243528"/>
    </source>
</evidence>
<evidence type="ECO:0000256" key="2">
    <source>
        <dbReference type="ARBA" id="ARBA00023295"/>
    </source>
</evidence>
<evidence type="ECO:0000313" key="6">
    <source>
        <dbReference type="EMBL" id="PSK96405.1"/>
    </source>
</evidence>
<name>A0A2P8DGR1_9ACTN</name>
<reference evidence="6 7" key="1">
    <citation type="submission" date="2018-03" db="EMBL/GenBank/DDBJ databases">
        <title>Genomic Encyclopedia of Archaeal and Bacterial Type Strains, Phase II (KMG-II): from individual species to whole genera.</title>
        <authorList>
            <person name="Goeker M."/>
        </authorList>
    </citation>
    <scope>NUCLEOTIDE SEQUENCE [LARGE SCALE GENOMIC DNA]</scope>
    <source>
        <strain evidence="6 7">DSM 45211</strain>
    </source>
</reference>
<feature type="domain" description="Alpha-L-rhamnosidase concanavalin-like" evidence="3">
    <location>
        <begin position="286"/>
        <end position="361"/>
    </location>
</feature>
<organism evidence="6 7">
    <name type="scientific">Haloactinopolyspora alba</name>
    <dbReference type="NCBI Taxonomy" id="648780"/>
    <lineage>
        <taxon>Bacteria</taxon>
        <taxon>Bacillati</taxon>
        <taxon>Actinomycetota</taxon>
        <taxon>Actinomycetes</taxon>
        <taxon>Jiangellales</taxon>
        <taxon>Jiangellaceae</taxon>
        <taxon>Haloactinopolyspora</taxon>
    </lineage>
</organism>